<proteinExistence type="predicted"/>
<evidence type="ECO:0000313" key="3">
    <source>
        <dbReference type="Proteomes" id="UP000887116"/>
    </source>
</evidence>
<gene>
    <name evidence="2" type="primary">AVEN_235158_1</name>
    <name evidence="2" type="ORF">TNCT_438611</name>
</gene>
<keyword evidence="3" id="KW-1185">Reference proteome</keyword>
<protein>
    <submittedName>
        <fullName evidence="2">Uncharacterized protein</fullName>
    </submittedName>
</protein>
<organism evidence="2 3">
    <name type="scientific">Trichonephila clavata</name>
    <name type="common">Joro spider</name>
    <name type="synonym">Nephila clavata</name>
    <dbReference type="NCBI Taxonomy" id="2740835"/>
    <lineage>
        <taxon>Eukaryota</taxon>
        <taxon>Metazoa</taxon>
        <taxon>Ecdysozoa</taxon>
        <taxon>Arthropoda</taxon>
        <taxon>Chelicerata</taxon>
        <taxon>Arachnida</taxon>
        <taxon>Araneae</taxon>
        <taxon>Araneomorphae</taxon>
        <taxon>Entelegynae</taxon>
        <taxon>Araneoidea</taxon>
        <taxon>Nephilidae</taxon>
        <taxon>Trichonephila</taxon>
    </lineage>
</organism>
<name>A0A8X6IGW3_TRICU</name>
<reference evidence="2" key="1">
    <citation type="submission" date="2020-07" db="EMBL/GenBank/DDBJ databases">
        <title>Multicomponent nature underlies the extraordinary mechanical properties of spider dragline silk.</title>
        <authorList>
            <person name="Kono N."/>
            <person name="Nakamura H."/>
            <person name="Mori M."/>
            <person name="Yoshida Y."/>
            <person name="Ohtoshi R."/>
            <person name="Malay A.D."/>
            <person name="Moran D.A.P."/>
            <person name="Tomita M."/>
            <person name="Numata K."/>
            <person name="Arakawa K."/>
        </authorList>
    </citation>
    <scope>NUCLEOTIDE SEQUENCE</scope>
</reference>
<accession>A0A8X6IGW3</accession>
<sequence>MGACNPKLPLPTGCSNLIRYGGGVPLWPMRSLIFLGVRKEWWGKIAFLATEIISNFLRASRFLSPCFVLNAQSLPSPSEWEEEKDREMVTTPNGSPNRYWHFGKSTVLDGETAGMPECVFKSTE</sequence>
<dbReference type="OrthoDB" id="10401900at2759"/>
<evidence type="ECO:0000313" key="2">
    <source>
        <dbReference type="EMBL" id="GFR04515.1"/>
    </source>
</evidence>
<dbReference type="AlphaFoldDB" id="A0A8X6IGW3"/>
<dbReference type="EMBL" id="BMAO01035587">
    <property type="protein sequence ID" value="GFR04515.1"/>
    <property type="molecule type" value="Genomic_DNA"/>
</dbReference>
<comment type="caution">
    <text evidence="2">The sequence shown here is derived from an EMBL/GenBank/DDBJ whole genome shotgun (WGS) entry which is preliminary data.</text>
</comment>
<evidence type="ECO:0000256" key="1">
    <source>
        <dbReference type="SAM" id="MobiDB-lite"/>
    </source>
</evidence>
<dbReference type="Proteomes" id="UP000887116">
    <property type="component" value="Unassembled WGS sequence"/>
</dbReference>
<feature type="region of interest" description="Disordered" evidence="1">
    <location>
        <begin position="77"/>
        <end position="96"/>
    </location>
</feature>